<proteinExistence type="predicted"/>
<sequence length="131" mass="15627">MAYEWSFGCKFASEFQNLSQIDQDKILDFTDIFEINGFDDFTRYTGKIAPSWSGDISQKNFEFARKHDLWHYHVGIPDYKARHDKYQTSDWLLHFVRQSSQRIILVDLYSHYTSAGEFYFPPESYLVIDNE</sequence>
<evidence type="ECO:0000313" key="2">
    <source>
        <dbReference type="Proteomes" id="UP000237222"/>
    </source>
</evidence>
<gene>
    <name evidence="1" type="ORF">C0068_08390</name>
</gene>
<evidence type="ECO:0000313" key="1">
    <source>
        <dbReference type="EMBL" id="POP53100.1"/>
    </source>
</evidence>
<accession>A0A2S4HGQ0</accession>
<dbReference type="AlphaFoldDB" id="A0A2S4HGQ0"/>
<dbReference type="Proteomes" id="UP000237222">
    <property type="component" value="Unassembled WGS sequence"/>
</dbReference>
<reference evidence="1" key="1">
    <citation type="submission" date="2018-01" db="EMBL/GenBank/DDBJ databases">
        <authorList>
            <person name="Yu X.-D."/>
        </authorList>
    </citation>
    <scope>NUCLEOTIDE SEQUENCE</scope>
    <source>
        <strain evidence="1">ZX-21</strain>
    </source>
</reference>
<organism evidence="1 2">
    <name type="scientific">Zhongshania marina</name>
    <dbReference type="NCBI Taxonomy" id="2304603"/>
    <lineage>
        <taxon>Bacteria</taxon>
        <taxon>Pseudomonadati</taxon>
        <taxon>Pseudomonadota</taxon>
        <taxon>Gammaproteobacteria</taxon>
        <taxon>Cellvibrionales</taxon>
        <taxon>Spongiibacteraceae</taxon>
        <taxon>Zhongshania</taxon>
    </lineage>
</organism>
<dbReference type="RefSeq" id="WP_103684042.1">
    <property type="nucleotide sequence ID" value="NZ_PQGG01000019.1"/>
</dbReference>
<name>A0A2S4HGQ0_9GAMM</name>
<dbReference type="EMBL" id="PQGG01000019">
    <property type="protein sequence ID" value="POP53100.1"/>
    <property type="molecule type" value="Genomic_DNA"/>
</dbReference>
<dbReference type="OrthoDB" id="8689178at2"/>
<comment type="caution">
    <text evidence="1">The sequence shown here is derived from an EMBL/GenBank/DDBJ whole genome shotgun (WGS) entry which is preliminary data.</text>
</comment>
<protein>
    <submittedName>
        <fullName evidence="1">Uncharacterized protein</fullName>
    </submittedName>
</protein>